<sequence length="106" mass="11939">MFTVKRPTDEMFKENLNLHNFVKTALPNRVAEITDPILLQESFNESSQNDDILLWSLNSIFEFGVACSFDLPTERMSMANVVAKLCFIRNNLLPTRSLGTRAAGTA</sequence>
<name>A0A6P6AHX7_DURZI</name>
<dbReference type="OrthoDB" id="1103805at2759"/>
<proteinExistence type="predicted"/>
<dbReference type="GeneID" id="111309743"/>
<keyword evidence="1" id="KW-1185">Reference proteome</keyword>
<dbReference type="AlphaFoldDB" id="A0A6P6AHX7"/>
<evidence type="ECO:0000313" key="1">
    <source>
        <dbReference type="Proteomes" id="UP000515121"/>
    </source>
</evidence>
<protein>
    <submittedName>
        <fullName evidence="2">Receptor-like protein kinase At3g47110</fullName>
    </submittedName>
</protein>
<dbReference type="PANTHER" id="PTHR48055:SF55">
    <property type="entry name" value="PROTEIN KINASE DOMAIN-CONTAINING PROTEIN"/>
    <property type="match status" value="1"/>
</dbReference>
<dbReference type="Proteomes" id="UP000515121">
    <property type="component" value="Unplaced"/>
</dbReference>
<organism evidence="1 2">
    <name type="scientific">Durio zibethinus</name>
    <name type="common">Durian</name>
    <dbReference type="NCBI Taxonomy" id="66656"/>
    <lineage>
        <taxon>Eukaryota</taxon>
        <taxon>Viridiplantae</taxon>
        <taxon>Streptophyta</taxon>
        <taxon>Embryophyta</taxon>
        <taxon>Tracheophyta</taxon>
        <taxon>Spermatophyta</taxon>
        <taxon>Magnoliopsida</taxon>
        <taxon>eudicotyledons</taxon>
        <taxon>Gunneridae</taxon>
        <taxon>Pentapetalae</taxon>
        <taxon>rosids</taxon>
        <taxon>malvids</taxon>
        <taxon>Malvales</taxon>
        <taxon>Malvaceae</taxon>
        <taxon>Helicteroideae</taxon>
        <taxon>Durio</taxon>
    </lineage>
</organism>
<gene>
    <name evidence="2" type="primary">LOC111309743</name>
</gene>
<dbReference type="KEGG" id="dzi:111309743"/>
<dbReference type="RefSeq" id="XP_022764482.1">
    <property type="nucleotide sequence ID" value="XM_022908747.1"/>
</dbReference>
<accession>A0A6P6AHX7</accession>
<dbReference type="Gene3D" id="1.10.510.10">
    <property type="entry name" value="Transferase(Phosphotransferase) domain 1"/>
    <property type="match status" value="1"/>
</dbReference>
<reference evidence="2" key="1">
    <citation type="submission" date="2025-08" db="UniProtKB">
        <authorList>
            <consortium name="RefSeq"/>
        </authorList>
    </citation>
    <scope>IDENTIFICATION</scope>
    <source>
        <tissue evidence="2">Fruit stalk</tissue>
    </source>
</reference>
<dbReference type="PANTHER" id="PTHR48055">
    <property type="entry name" value="LEUCINE-RICH REPEAT RECEPTOR PROTEIN KINASE EMS1"/>
    <property type="match status" value="1"/>
</dbReference>
<evidence type="ECO:0000313" key="2">
    <source>
        <dbReference type="RefSeq" id="XP_022764482.1"/>
    </source>
</evidence>
<dbReference type="InterPro" id="IPR051564">
    <property type="entry name" value="LRR_receptor-like_kinase"/>
</dbReference>
<dbReference type="GO" id="GO:0016020">
    <property type="term" value="C:membrane"/>
    <property type="evidence" value="ECO:0007669"/>
    <property type="project" value="TreeGrafter"/>
</dbReference>